<name>A0A6J4U6E6_9BACT</name>
<dbReference type="AlphaFoldDB" id="A0A6J4U6E6"/>
<evidence type="ECO:0000256" key="1">
    <source>
        <dbReference type="SAM" id="MobiDB-lite"/>
    </source>
</evidence>
<sequence>MTQRRGAAAQRPVRVFATRPHEPPRQPLGQRRDRRQDQRQKGLRPVKWDGHGTARRTTTRGGVVMLVLTFAGTMPNQTLAARPRTVATSAILDAGGEPLTLDLVMAYRGSRSVRGSVSVVVTLPEGASGSVVGSDTGFNGRGYAIGFRTGTNTDRVVVVQVTVPAAHSRVEFEASLSAASGDAFSVPARTNQTVVFDAYTA</sequence>
<evidence type="ECO:0000313" key="2">
    <source>
        <dbReference type="EMBL" id="CAA9541620.1"/>
    </source>
</evidence>
<protein>
    <submittedName>
        <fullName evidence="2">Uncharacterized protein</fullName>
    </submittedName>
</protein>
<feature type="compositionally biased region" description="Basic and acidic residues" evidence="1">
    <location>
        <begin position="19"/>
        <end position="52"/>
    </location>
</feature>
<dbReference type="EMBL" id="CADCWE010000125">
    <property type="protein sequence ID" value="CAA9541620.1"/>
    <property type="molecule type" value="Genomic_DNA"/>
</dbReference>
<feature type="region of interest" description="Disordered" evidence="1">
    <location>
        <begin position="1"/>
        <end position="55"/>
    </location>
</feature>
<accession>A0A6J4U6E6</accession>
<proteinExistence type="predicted"/>
<organism evidence="2">
    <name type="scientific">uncultured Thermomicrobiales bacterium</name>
    <dbReference type="NCBI Taxonomy" id="1645740"/>
    <lineage>
        <taxon>Bacteria</taxon>
        <taxon>Pseudomonadati</taxon>
        <taxon>Thermomicrobiota</taxon>
        <taxon>Thermomicrobia</taxon>
        <taxon>Thermomicrobiales</taxon>
        <taxon>environmental samples</taxon>
    </lineage>
</organism>
<reference evidence="2" key="1">
    <citation type="submission" date="2020-02" db="EMBL/GenBank/DDBJ databases">
        <authorList>
            <person name="Meier V. D."/>
        </authorList>
    </citation>
    <scope>NUCLEOTIDE SEQUENCE</scope>
    <source>
        <strain evidence="2">AVDCRST_MAG73</strain>
    </source>
</reference>
<gene>
    <name evidence="2" type="ORF">AVDCRST_MAG73-1993</name>
</gene>